<name>A0AAV4AAW2_9GAST</name>
<evidence type="ECO:0000313" key="1">
    <source>
        <dbReference type="EMBL" id="GFO03766.1"/>
    </source>
</evidence>
<keyword evidence="2" id="KW-1185">Reference proteome</keyword>
<reference evidence="1 2" key="1">
    <citation type="journal article" date="2021" name="Elife">
        <title>Chloroplast acquisition without the gene transfer in kleptoplastic sea slugs, Plakobranchus ocellatus.</title>
        <authorList>
            <person name="Maeda T."/>
            <person name="Takahashi S."/>
            <person name="Yoshida T."/>
            <person name="Shimamura S."/>
            <person name="Takaki Y."/>
            <person name="Nagai Y."/>
            <person name="Toyoda A."/>
            <person name="Suzuki Y."/>
            <person name="Arimoto A."/>
            <person name="Ishii H."/>
            <person name="Satoh N."/>
            <person name="Nishiyama T."/>
            <person name="Hasebe M."/>
            <person name="Maruyama T."/>
            <person name="Minagawa J."/>
            <person name="Obokata J."/>
            <person name="Shigenobu S."/>
        </authorList>
    </citation>
    <scope>NUCLEOTIDE SEQUENCE [LARGE SCALE GENOMIC DNA]</scope>
</reference>
<gene>
    <name evidence="1" type="ORF">PoB_003027100</name>
</gene>
<sequence>MKSVTKAIAAASIIECLGEILTEATSEDRFTPPVCQWEGSDRLPGGCVLKGKIMERRCERNLETINVYSMLVARENIIMSSSVKVALIFTTMSREDIFEHAAKYGMRTPCAKSPLYHGIPSELRRRINRVASRASQVHQRQLCCWAQAILNLAGRPVDQTYLCL</sequence>
<comment type="caution">
    <text evidence="1">The sequence shown here is derived from an EMBL/GenBank/DDBJ whole genome shotgun (WGS) entry which is preliminary data.</text>
</comment>
<dbReference type="EMBL" id="BLXT01003731">
    <property type="protein sequence ID" value="GFO03766.1"/>
    <property type="molecule type" value="Genomic_DNA"/>
</dbReference>
<proteinExistence type="predicted"/>
<accession>A0AAV4AAW2</accession>
<evidence type="ECO:0000313" key="2">
    <source>
        <dbReference type="Proteomes" id="UP000735302"/>
    </source>
</evidence>
<dbReference type="AlphaFoldDB" id="A0AAV4AAW2"/>
<dbReference type="Proteomes" id="UP000735302">
    <property type="component" value="Unassembled WGS sequence"/>
</dbReference>
<protein>
    <submittedName>
        <fullName evidence="1">Uncharacterized protein</fullName>
    </submittedName>
</protein>
<organism evidence="1 2">
    <name type="scientific">Plakobranchus ocellatus</name>
    <dbReference type="NCBI Taxonomy" id="259542"/>
    <lineage>
        <taxon>Eukaryota</taxon>
        <taxon>Metazoa</taxon>
        <taxon>Spiralia</taxon>
        <taxon>Lophotrochozoa</taxon>
        <taxon>Mollusca</taxon>
        <taxon>Gastropoda</taxon>
        <taxon>Heterobranchia</taxon>
        <taxon>Euthyneura</taxon>
        <taxon>Panpulmonata</taxon>
        <taxon>Sacoglossa</taxon>
        <taxon>Placobranchoidea</taxon>
        <taxon>Plakobranchidae</taxon>
        <taxon>Plakobranchus</taxon>
    </lineage>
</organism>